<dbReference type="InterPro" id="IPR010982">
    <property type="entry name" value="Lambda_DNA-bd_dom_sf"/>
</dbReference>
<protein>
    <recommendedName>
        <fullName evidence="2">HTH cro/C1-type domain-containing protein</fullName>
    </recommendedName>
</protein>
<evidence type="ECO:0000313" key="4">
    <source>
        <dbReference type="Proteomes" id="UP001165135"/>
    </source>
</evidence>
<feature type="compositionally biased region" description="Basic and acidic residues" evidence="1">
    <location>
        <begin position="75"/>
        <end position="87"/>
    </location>
</feature>
<dbReference type="GO" id="GO:0003677">
    <property type="term" value="F:DNA binding"/>
    <property type="evidence" value="ECO:0007669"/>
    <property type="project" value="InterPro"/>
</dbReference>
<dbReference type="Gene3D" id="1.10.260.40">
    <property type="entry name" value="lambda repressor-like DNA-binding domains"/>
    <property type="match status" value="1"/>
</dbReference>
<dbReference type="PROSITE" id="PS50943">
    <property type="entry name" value="HTH_CROC1"/>
    <property type="match status" value="1"/>
</dbReference>
<accession>A0A9W6RQF6</accession>
<comment type="caution">
    <text evidence="3">The sequence shown here is derived from an EMBL/GenBank/DDBJ whole genome shotgun (WGS) entry which is preliminary data.</text>
</comment>
<reference evidence="3" key="1">
    <citation type="submission" date="2023-03" db="EMBL/GenBank/DDBJ databases">
        <title>Actinoallomurus iriomotensis NBRC 103681.</title>
        <authorList>
            <person name="Ichikawa N."/>
            <person name="Sato H."/>
            <person name="Tonouchi N."/>
        </authorList>
    </citation>
    <scope>NUCLEOTIDE SEQUENCE</scope>
    <source>
        <strain evidence="3">NBRC 103681</strain>
    </source>
</reference>
<dbReference type="EMBL" id="BSTJ01000009">
    <property type="protein sequence ID" value="GLY78282.1"/>
    <property type="molecule type" value="Genomic_DNA"/>
</dbReference>
<feature type="domain" description="HTH cro/C1-type" evidence="2">
    <location>
        <begin position="19"/>
        <end position="73"/>
    </location>
</feature>
<gene>
    <name evidence="3" type="ORF">Airi01_065490</name>
</gene>
<dbReference type="RefSeq" id="WP_285628995.1">
    <property type="nucleotide sequence ID" value="NZ_BSTJ01000009.1"/>
</dbReference>
<feature type="region of interest" description="Disordered" evidence="1">
    <location>
        <begin position="75"/>
        <end position="127"/>
    </location>
</feature>
<evidence type="ECO:0000259" key="2">
    <source>
        <dbReference type="PROSITE" id="PS50943"/>
    </source>
</evidence>
<dbReference type="CDD" id="cd00093">
    <property type="entry name" value="HTH_XRE"/>
    <property type="match status" value="1"/>
</dbReference>
<dbReference type="Pfam" id="PF01381">
    <property type="entry name" value="HTH_3"/>
    <property type="match status" value="1"/>
</dbReference>
<dbReference type="InterPro" id="IPR001387">
    <property type="entry name" value="Cro/C1-type_HTH"/>
</dbReference>
<proteinExistence type="predicted"/>
<dbReference type="SUPFAM" id="SSF47413">
    <property type="entry name" value="lambda repressor-like DNA-binding domains"/>
    <property type="match status" value="1"/>
</dbReference>
<name>A0A9W6RQF6_9ACTN</name>
<evidence type="ECO:0000313" key="3">
    <source>
        <dbReference type="EMBL" id="GLY78282.1"/>
    </source>
</evidence>
<evidence type="ECO:0000256" key="1">
    <source>
        <dbReference type="SAM" id="MobiDB-lite"/>
    </source>
</evidence>
<dbReference type="AlphaFoldDB" id="A0A9W6RQF6"/>
<dbReference type="SMART" id="SM00530">
    <property type="entry name" value="HTH_XRE"/>
    <property type="match status" value="1"/>
</dbReference>
<sequence length="127" mass="14088">MRHTRKPPKQPLDHEPAAVKYARDNAGLTQEQVARLCGVSRTLITEIENGTRNATPRMIGKLAAALNCPRVVLERKRQPEPAEEGYRSRRMAPVGAQAAGRPLPPPPAPSRGTVWSVPNRRERDLTQ</sequence>
<organism evidence="3 4">
    <name type="scientific">Actinoallomurus iriomotensis</name>
    <dbReference type="NCBI Taxonomy" id="478107"/>
    <lineage>
        <taxon>Bacteria</taxon>
        <taxon>Bacillati</taxon>
        <taxon>Actinomycetota</taxon>
        <taxon>Actinomycetes</taxon>
        <taxon>Streptosporangiales</taxon>
        <taxon>Thermomonosporaceae</taxon>
        <taxon>Actinoallomurus</taxon>
    </lineage>
</organism>
<dbReference type="Proteomes" id="UP001165135">
    <property type="component" value="Unassembled WGS sequence"/>
</dbReference>